<dbReference type="PANTHER" id="PTHR21039">
    <property type="entry name" value="HISTIDINOL PHOSPHATASE-RELATED"/>
    <property type="match status" value="1"/>
</dbReference>
<evidence type="ECO:0000313" key="10">
    <source>
        <dbReference type="EMBL" id="PSL43622.1"/>
    </source>
</evidence>
<dbReference type="NCBIfam" id="NF005996">
    <property type="entry name" value="PRK08123.1"/>
    <property type="match status" value="1"/>
</dbReference>
<comment type="caution">
    <text evidence="10">The sequence shown here is derived from an EMBL/GenBank/DDBJ whole genome shotgun (WGS) entry which is preliminary data.</text>
</comment>
<evidence type="ECO:0000256" key="1">
    <source>
        <dbReference type="ARBA" id="ARBA00004970"/>
    </source>
</evidence>
<protein>
    <recommendedName>
        <fullName evidence="3 8">Histidinol-phosphatase</fullName>
        <shortName evidence="8">HolPase</shortName>
        <ecNumber evidence="3 8">3.1.3.15</ecNumber>
    </recommendedName>
</protein>
<keyword evidence="4 8" id="KW-0028">Amino-acid biosynthesis</keyword>
<evidence type="ECO:0000256" key="3">
    <source>
        <dbReference type="ARBA" id="ARBA00013085"/>
    </source>
</evidence>
<dbReference type="InterPro" id="IPR016195">
    <property type="entry name" value="Pol/histidinol_Pase-like"/>
</dbReference>
<sequence>MIRRDGHVHTPYCPHGSDADWASYVEKAAAFGLKEITFAEHAPLPAGFSDPAPTKDSAMDAHHLENYFNEIKALKKEYKQLITIYTGLEIDYITGFETETKQLLNEIGGLLDDAVLSVHFMPTATSYICIDYDSREFERFVTEAGGIDEAARQYYETVQASITADLGAYQPKRIGHPALITKFQNLIPASQEIETFYLSRVFQTMAKNRAVLDYNGAGVKKADCGQPYPKAPWAAYAENLGIPIVYGSDAHHPDGLMQGFNELENVQLI</sequence>
<evidence type="ECO:0000256" key="4">
    <source>
        <dbReference type="ARBA" id="ARBA00022605"/>
    </source>
</evidence>
<evidence type="ECO:0000256" key="5">
    <source>
        <dbReference type="ARBA" id="ARBA00022801"/>
    </source>
</evidence>
<comment type="pathway">
    <text evidence="1 8">Amino-acid biosynthesis; L-histidine biosynthesis; L-histidine from 5-phospho-alpha-D-ribose 1-diphosphate: step 8/9.</text>
</comment>
<evidence type="ECO:0000256" key="6">
    <source>
        <dbReference type="ARBA" id="ARBA00023102"/>
    </source>
</evidence>
<name>A0A2P8HBN8_9BACI</name>
<evidence type="ECO:0000256" key="2">
    <source>
        <dbReference type="ARBA" id="ARBA00009152"/>
    </source>
</evidence>
<accession>A0A2P8HBN8</accession>
<evidence type="ECO:0000313" key="11">
    <source>
        <dbReference type="Proteomes" id="UP000242310"/>
    </source>
</evidence>
<dbReference type="UniPathway" id="UPA00031">
    <property type="reaction ID" value="UER00013"/>
</dbReference>
<dbReference type="Proteomes" id="UP000242310">
    <property type="component" value="Unassembled WGS sequence"/>
</dbReference>
<evidence type="ECO:0000259" key="9">
    <source>
        <dbReference type="Pfam" id="PF02811"/>
    </source>
</evidence>
<keyword evidence="11" id="KW-1185">Reference proteome</keyword>
<dbReference type="EC" id="3.1.3.15" evidence="3 8"/>
<keyword evidence="6 8" id="KW-0368">Histidine biosynthesis</keyword>
<dbReference type="Pfam" id="PF02811">
    <property type="entry name" value="PHP"/>
    <property type="match status" value="1"/>
</dbReference>
<evidence type="ECO:0000256" key="8">
    <source>
        <dbReference type="RuleBase" id="RU366003"/>
    </source>
</evidence>
<dbReference type="AlphaFoldDB" id="A0A2P8HBN8"/>
<dbReference type="PANTHER" id="PTHR21039:SF0">
    <property type="entry name" value="HISTIDINOL-PHOSPHATASE"/>
    <property type="match status" value="1"/>
</dbReference>
<evidence type="ECO:0000256" key="7">
    <source>
        <dbReference type="ARBA" id="ARBA00049158"/>
    </source>
</evidence>
<dbReference type="GO" id="GO:0000105">
    <property type="term" value="P:L-histidine biosynthetic process"/>
    <property type="evidence" value="ECO:0007669"/>
    <property type="project" value="UniProtKB-UniRule"/>
</dbReference>
<dbReference type="Gene3D" id="3.20.20.140">
    <property type="entry name" value="Metal-dependent hydrolases"/>
    <property type="match status" value="1"/>
</dbReference>
<dbReference type="InterPro" id="IPR010140">
    <property type="entry name" value="Histidinol_P_phosphatase_HisJ"/>
</dbReference>
<dbReference type="EMBL" id="PYAV01000010">
    <property type="protein sequence ID" value="PSL43622.1"/>
    <property type="molecule type" value="Genomic_DNA"/>
</dbReference>
<keyword evidence="5 8" id="KW-0378">Hydrolase</keyword>
<reference evidence="10 11" key="1">
    <citation type="submission" date="2018-03" db="EMBL/GenBank/DDBJ databases">
        <title>Genomic Encyclopedia of Type Strains, Phase III (KMG-III): the genomes of soil and plant-associated and newly described type strains.</title>
        <authorList>
            <person name="Whitman W."/>
        </authorList>
    </citation>
    <scope>NUCLEOTIDE SEQUENCE [LARGE SCALE GENOMIC DNA]</scope>
    <source>
        <strain evidence="10 11">CGMCC 1.07653</strain>
    </source>
</reference>
<dbReference type="GO" id="GO:0005737">
    <property type="term" value="C:cytoplasm"/>
    <property type="evidence" value="ECO:0007669"/>
    <property type="project" value="TreeGrafter"/>
</dbReference>
<comment type="catalytic activity">
    <reaction evidence="7 8">
        <text>L-histidinol phosphate + H2O = L-histidinol + phosphate</text>
        <dbReference type="Rhea" id="RHEA:14465"/>
        <dbReference type="ChEBI" id="CHEBI:15377"/>
        <dbReference type="ChEBI" id="CHEBI:43474"/>
        <dbReference type="ChEBI" id="CHEBI:57699"/>
        <dbReference type="ChEBI" id="CHEBI:57980"/>
        <dbReference type="EC" id="3.1.3.15"/>
    </reaction>
</comment>
<dbReference type="NCBIfam" id="TIGR01856">
    <property type="entry name" value="hisJ_fam"/>
    <property type="match status" value="1"/>
</dbReference>
<dbReference type="GO" id="GO:0004401">
    <property type="term" value="F:histidinol-phosphatase activity"/>
    <property type="evidence" value="ECO:0007669"/>
    <property type="project" value="UniProtKB-UniRule"/>
</dbReference>
<organism evidence="10 11">
    <name type="scientific">Salsuginibacillus halophilus</name>
    <dbReference type="NCBI Taxonomy" id="517424"/>
    <lineage>
        <taxon>Bacteria</taxon>
        <taxon>Bacillati</taxon>
        <taxon>Bacillota</taxon>
        <taxon>Bacilli</taxon>
        <taxon>Bacillales</taxon>
        <taxon>Bacillaceae</taxon>
        <taxon>Salsuginibacillus</taxon>
    </lineage>
</organism>
<dbReference type="SUPFAM" id="SSF89550">
    <property type="entry name" value="PHP domain-like"/>
    <property type="match status" value="1"/>
</dbReference>
<dbReference type="InterPro" id="IPR004013">
    <property type="entry name" value="PHP_dom"/>
</dbReference>
<proteinExistence type="inferred from homology"/>
<gene>
    <name evidence="10" type="ORF">B0H94_11098</name>
</gene>
<feature type="domain" description="PHP" evidence="9">
    <location>
        <begin position="5"/>
        <end position="215"/>
    </location>
</feature>
<dbReference type="RefSeq" id="WP_245893982.1">
    <property type="nucleotide sequence ID" value="NZ_PYAV01000010.1"/>
</dbReference>
<comment type="similarity">
    <text evidence="2 8">Belongs to the PHP hydrolase family. HisK subfamily.</text>
</comment>
<dbReference type="CDD" id="cd12110">
    <property type="entry name" value="PHP_HisPPase_Hisj_like"/>
    <property type="match status" value="1"/>
</dbReference>